<organism evidence="2 3">
    <name type="scientific">Neobacillus paridis</name>
    <dbReference type="NCBI Taxonomy" id="2803862"/>
    <lineage>
        <taxon>Bacteria</taxon>
        <taxon>Bacillati</taxon>
        <taxon>Bacillota</taxon>
        <taxon>Bacilli</taxon>
        <taxon>Bacillales</taxon>
        <taxon>Bacillaceae</taxon>
        <taxon>Neobacillus</taxon>
    </lineage>
</organism>
<sequence length="73" mass="8687">MIAETKKIYITEDGKEFLNEKEAQGWEFNLRDVKYFEFIFAPSPVLFNKHHLFRLNIGICCLLPLPLYLFFSV</sequence>
<reference evidence="2 3" key="1">
    <citation type="submission" date="2021-01" db="EMBL/GenBank/DDBJ databases">
        <title>Genome public.</title>
        <authorList>
            <person name="Liu C."/>
            <person name="Sun Q."/>
        </authorList>
    </citation>
    <scope>NUCLEOTIDE SEQUENCE [LARGE SCALE GENOMIC DNA]</scope>
    <source>
        <strain evidence="2 3">YIM B02564</strain>
    </source>
</reference>
<dbReference type="Proteomes" id="UP000623967">
    <property type="component" value="Unassembled WGS sequence"/>
</dbReference>
<proteinExistence type="predicted"/>
<keyword evidence="1" id="KW-0812">Transmembrane</keyword>
<protein>
    <submittedName>
        <fullName evidence="2">Uncharacterized protein</fullName>
    </submittedName>
</protein>
<evidence type="ECO:0000313" key="2">
    <source>
        <dbReference type="EMBL" id="MBL4952061.1"/>
    </source>
</evidence>
<name>A0ABS1TP83_9BACI</name>
<dbReference type="EMBL" id="JAESWB010000134">
    <property type="protein sequence ID" value="MBL4952061.1"/>
    <property type="molecule type" value="Genomic_DNA"/>
</dbReference>
<comment type="caution">
    <text evidence="2">The sequence shown here is derived from an EMBL/GenBank/DDBJ whole genome shotgun (WGS) entry which is preliminary data.</text>
</comment>
<accession>A0ABS1TP83</accession>
<keyword evidence="1" id="KW-1133">Transmembrane helix</keyword>
<evidence type="ECO:0000256" key="1">
    <source>
        <dbReference type="SAM" id="Phobius"/>
    </source>
</evidence>
<gene>
    <name evidence="2" type="ORF">JK635_07535</name>
</gene>
<keyword evidence="1" id="KW-0472">Membrane</keyword>
<keyword evidence="3" id="KW-1185">Reference proteome</keyword>
<feature type="transmembrane region" description="Helical" evidence="1">
    <location>
        <begin position="52"/>
        <end position="71"/>
    </location>
</feature>
<evidence type="ECO:0000313" key="3">
    <source>
        <dbReference type="Proteomes" id="UP000623967"/>
    </source>
</evidence>